<dbReference type="SUPFAM" id="SSF53756">
    <property type="entry name" value="UDP-Glycosyltransferase/glycogen phosphorylase"/>
    <property type="match status" value="1"/>
</dbReference>
<gene>
    <name evidence="5" type="ORF">IC617_14105</name>
</gene>
<protein>
    <submittedName>
        <fullName evidence="5">Glycosyltransferase</fullName>
    </submittedName>
</protein>
<dbReference type="InterPro" id="IPR028098">
    <property type="entry name" value="Glyco_trans_4-like_N"/>
</dbReference>
<dbReference type="PANTHER" id="PTHR12526:SF510">
    <property type="entry name" value="D-INOSITOL 3-PHOSPHATE GLYCOSYLTRANSFERASE"/>
    <property type="match status" value="1"/>
</dbReference>
<dbReference type="AlphaFoldDB" id="A0A8J6QLQ6"/>
<feature type="domain" description="Glycosyltransferase subfamily 4-like N-terminal" evidence="4">
    <location>
        <begin position="16"/>
        <end position="157"/>
    </location>
</feature>
<comment type="caution">
    <text evidence="5">The sequence shown here is derived from an EMBL/GenBank/DDBJ whole genome shotgun (WGS) entry which is preliminary data.</text>
</comment>
<evidence type="ECO:0000259" key="3">
    <source>
        <dbReference type="Pfam" id="PF00534"/>
    </source>
</evidence>
<dbReference type="Pfam" id="PF13439">
    <property type="entry name" value="Glyco_transf_4"/>
    <property type="match status" value="1"/>
</dbReference>
<sequence length="370" mass="41104">MKSMNVAYVAVAPFISGSERCLQLILSQSQSYGVSPILITPESSPLKQWAKAQDITHYSVDLSPSFGKNLFAWLSQQVKLAAIFRRHRISAIHSNQIWSYPAVAKVAKFLKIKTCCHLRDPVNNGSRWWLKSQPDHIICISRHINREYLSVFNESPKVQVSTLIDPVNARQALDPAALSAQVAASKNQLAIDPEVFTFGYIGQVAPVKGVLETISALSRLPHQNWRLLIAGKDPSESQDYLQQCQALVTSLGLQQQVTFVGFLEDVSSFYYASDAIVMLSKEEPLGLIPLEAAMHYTPAIVNAVGGLPETVDDGRSGWVVDANQEQELMVTLQQAMTADRQQVGLRAREYAERLSDPVSYFGKLVELYNQ</sequence>
<dbReference type="GO" id="GO:1901135">
    <property type="term" value="P:carbohydrate derivative metabolic process"/>
    <property type="evidence" value="ECO:0007669"/>
    <property type="project" value="UniProtKB-ARBA"/>
</dbReference>
<dbReference type="Pfam" id="PF00534">
    <property type="entry name" value="Glycos_transf_1"/>
    <property type="match status" value="1"/>
</dbReference>
<feature type="domain" description="Glycosyl transferase family 1" evidence="3">
    <location>
        <begin position="185"/>
        <end position="339"/>
    </location>
</feature>
<organism evidence="5 6">
    <name type="scientific">Neiella litorisoli</name>
    <dbReference type="NCBI Taxonomy" id="2771431"/>
    <lineage>
        <taxon>Bacteria</taxon>
        <taxon>Pseudomonadati</taxon>
        <taxon>Pseudomonadota</taxon>
        <taxon>Gammaproteobacteria</taxon>
        <taxon>Alteromonadales</taxon>
        <taxon>Echinimonadaceae</taxon>
        <taxon>Neiella</taxon>
    </lineage>
</organism>
<keyword evidence="1" id="KW-0328">Glycosyltransferase</keyword>
<keyword evidence="2" id="KW-0808">Transferase</keyword>
<proteinExistence type="predicted"/>
<dbReference type="Proteomes" id="UP000638014">
    <property type="component" value="Unassembled WGS sequence"/>
</dbReference>
<evidence type="ECO:0000313" key="6">
    <source>
        <dbReference type="Proteomes" id="UP000638014"/>
    </source>
</evidence>
<reference evidence="5" key="1">
    <citation type="submission" date="2020-09" db="EMBL/GenBank/DDBJ databases">
        <title>A novel bacterium of genus Neiella, isolated from South China Sea.</title>
        <authorList>
            <person name="Huang H."/>
            <person name="Mo K."/>
            <person name="Hu Y."/>
        </authorList>
    </citation>
    <scope>NUCLEOTIDE SEQUENCE</scope>
    <source>
        <strain evidence="5">HB171785</strain>
    </source>
</reference>
<dbReference type="EMBL" id="JACXAF010000019">
    <property type="protein sequence ID" value="MBD1390567.1"/>
    <property type="molecule type" value="Genomic_DNA"/>
</dbReference>
<evidence type="ECO:0000259" key="4">
    <source>
        <dbReference type="Pfam" id="PF13439"/>
    </source>
</evidence>
<evidence type="ECO:0000256" key="1">
    <source>
        <dbReference type="ARBA" id="ARBA00022676"/>
    </source>
</evidence>
<dbReference type="GO" id="GO:0016757">
    <property type="term" value="F:glycosyltransferase activity"/>
    <property type="evidence" value="ECO:0007669"/>
    <property type="project" value="UniProtKB-KW"/>
</dbReference>
<evidence type="ECO:0000256" key="2">
    <source>
        <dbReference type="ARBA" id="ARBA00022679"/>
    </source>
</evidence>
<dbReference type="Gene3D" id="3.40.50.2000">
    <property type="entry name" value="Glycogen Phosphorylase B"/>
    <property type="match status" value="2"/>
</dbReference>
<name>A0A8J6QLQ6_9GAMM</name>
<evidence type="ECO:0000313" key="5">
    <source>
        <dbReference type="EMBL" id="MBD1390567.1"/>
    </source>
</evidence>
<dbReference type="InterPro" id="IPR001296">
    <property type="entry name" value="Glyco_trans_1"/>
</dbReference>
<accession>A0A8J6QLQ6</accession>
<dbReference type="PANTHER" id="PTHR12526">
    <property type="entry name" value="GLYCOSYLTRANSFERASE"/>
    <property type="match status" value="1"/>
</dbReference>
<keyword evidence="6" id="KW-1185">Reference proteome</keyword>